<feature type="transmembrane region" description="Helical" evidence="1">
    <location>
        <begin position="5"/>
        <end position="30"/>
    </location>
</feature>
<gene>
    <name evidence="2" type="ORF">GB2207_01377</name>
</gene>
<evidence type="ECO:0000313" key="2">
    <source>
        <dbReference type="EMBL" id="EAS47413.1"/>
    </source>
</evidence>
<evidence type="ECO:0000313" key="3">
    <source>
        <dbReference type="Proteomes" id="UP000005555"/>
    </source>
</evidence>
<dbReference type="HOGENOM" id="CLU_2632978_0_0_6"/>
<dbReference type="STRING" id="314287.GB2207_01377"/>
<keyword evidence="1" id="KW-0472">Membrane</keyword>
<reference evidence="2 3" key="1">
    <citation type="submission" date="2006-03" db="EMBL/GenBank/DDBJ databases">
        <authorList>
            <person name="Giovannoni S.J."/>
            <person name="Cho J.-C."/>
            <person name="Ferriera S."/>
            <person name="Johnson J."/>
            <person name="Kravitz S."/>
            <person name="Halpern A."/>
            <person name="Remington K."/>
            <person name="Beeson K."/>
            <person name="Tran B."/>
            <person name="Rogers Y.-H."/>
            <person name="Friedman R."/>
            <person name="Venter J.C."/>
        </authorList>
    </citation>
    <scope>NUCLEOTIDE SEQUENCE [LARGE SCALE GENOMIC DNA]</scope>
    <source>
        <strain evidence="2 3">HTCC2207</strain>
    </source>
</reference>
<protein>
    <submittedName>
        <fullName evidence="2">Uncharacterized protein</fullName>
    </submittedName>
</protein>
<organism evidence="2 3">
    <name type="scientific">gamma proteobacterium HTCC2207</name>
    <dbReference type="NCBI Taxonomy" id="314287"/>
    <lineage>
        <taxon>Bacteria</taxon>
        <taxon>Pseudomonadati</taxon>
        <taxon>Pseudomonadota</taxon>
        <taxon>Gammaproteobacteria</taxon>
        <taxon>Cellvibrionales</taxon>
        <taxon>Porticoccaceae</taxon>
        <taxon>SAR92 clade</taxon>
    </lineage>
</organism>
<evidence type="ECO:0000256" key="1">
    <source>
        <dbReference type="SAM" id="Phobius"/>
    </source>
</evidence>
<dbReference type="PROSITE" id="PS51257">
    <property type="entry name" value="PROKAR_LIPOPROTEIN"/>
    <property type="match status" value="1"/>
</dbReference>
<dbReference type="AlphaFoldDB" id="Q1YTS4"/>
<dbReference type="Proteomes" id="UP000005555">
    <property type="component" value="Unassembled WGS sequence"/>
</dbReference>
<name>Q1YTS4_9GAMM</name>
<keyword evidence="3" id="KW-1185">Reference proteome</keyword>
<keyword evidence="1" id="KW-1133">Transmembrane helix</keyword>
<proteinExistence type="predicted"/>
<comment type="caution">
    <text evidence="2">The sequence shown here is derived from an EMBL/GenBank/DDBJ whole genome shotgun (WGS) entry which is preliminary data.</text>
</comment>
<sequence length="77" mass="8923">MKTYLLTLIGVIVSGYVSFYAALGCFRVLLWIFDYELTATQRIFVSENGYLAFIAGMVVGMVVFWRLFRVQKVQHFN</sequence>
<accession>Q1YTS4</accession>
<dbReference type="EMBL" id="AAPI01000002">
    <property type="protein sequence ID" value="EAS47413.1"/>
    <property type="molecule type" value="Genomic_DNA"/>
</dbReference>
<feature type="transmembrane region" description="Helical" evidence="1">
    <location>
        <begin position="50"/>
        <end position="68"/>
    </location>
</feature>
<keyword evidence="1" id="KW-0812">Transmembrane</keyword>